<dbReference type="AlphaFoldDB" id="A0A1X7UUZ5"/>
<feature type="region of interest" description="Disordered" evidence="1">
    <location>
        <begin position="33"/>
        <end position="59"/>
    </location>
</feature>
<reference evidence="2" key="1">
    <citation type="submission" date="2017-05" db="UniProtKB">
        <authorList>
            <consortium name="EnsemblMetazoa"/>
        </authorList>
    </citation>
    <scope>IDENTIFICATION</scope>
</reference>
<dbReference type="InParanoid" id="A0A1X7UUZ5"/>
<name>A0A1X7UUZ5_AMPQE</name>
<dbReference type="EnsemblMetazoa" id="Aqu2.1.31800_001">
    <property type="protein sequence ID" value="Aqu2.1.31800_001"/>
    <property type="gene ID" value="Aqu2.1.31800"/>
</dbReference>
<organism evidence="2">
    <name type="scientific">Amphimedon queenslandica</name>
    <name type="common">Sponge</name>
    <dbReference type="NCBI Taxonomy" id="400682"/>
    <lineage>
        <taxon>Eukaryota</taxon>
        <taxon>Metazoa</taxon>
        <taxon>Porifera</taxon>
        <taxon>Demospongiae</taxon>
        <taxon>Heteroscleromorpha</taxon>
        <taxon>Haplosclerida</taxon>
        <taxon>Niphatidae</taxon>
        <taxon>Amphimedon</taxon>
    </lineage>
</organism>
<evidence type="ECO:0000313" key="2">
    <source>
        <dbReference type="EnsemblMetazoa" id="Aqu2.1.31800_001"/>
    </source>
</evidence>
<accession>A0A1X7UUZ5</accession>
<protein>
    <submittedName>
        <fullName evidence="2">Uncharacterized protein</fullName>
    </submittedName>
</protein>
<evidence type="ECO:0000256" key="1">
    <source>
        <dbReference type="SAM" id="MobiDB-lite"/>
    </source>
</evidence>
<proteinExistence type="predicted"/>
<sequence length="80" mass="9471">MGKGKDSSSITLPSFINADHCDQTWFLRMRRSSVDRRKKARTPFSSLYPRKYTNRGPGSEENRLLLYYKERQRKKQAELS</sequence>